<keyword evidence="2" id="KW-1185">Reference proteome</keyword>
<dbReference type="Proteomes" id="UP000821866">
    <property type="component" value="Chromosome 2"/>
</dbReference>
<dbReference type="EMBL" id="JABSTU010000004">
    <property type="protein sequence ID" value="KAH8034565.1"/>
    <property type="molecule type" value="Genomic_DNA"/>
</dbReference>
<evidence type="ECO:0000313" key="1">
    <source>
        <dbReference type="EMBL" id="KAH8034565.1"/>
    </source>
</evidence>
<comment type="caution">
    <text evidence="1">The sequence shown here is derived from an EMBL/GenBank/DDBJ whole genome shotgun (WGS) entry which is preliminary data.</text>
</comment>
<name>A0A9J6EKC7_RHIMP</name>
<proteinExistence type="predicted"/>
<organism evidence="1 2">
    <name type="scientific">Rhipicephalus microplus</name>
    <name type="common">Cattle tick</name>
    <name type="synonym">Boophilus microplus</name>
    <dbReference type="NCBI Taxonomy" id="6941"/>
    <lineage>
        <taxon>Eukaryota</taxon>
        <taxon>Metazoa</taxon>
        <taxon>Ecdysozoa</taxon>
        <taxon>Arthropoda</taxon>
        <taxon>Chelicerata</taxon>
        <taxon>Arachnida</taxon>
        <taxon>Acari</taxon>
        <taxon>Parasitiformes</taxon>
        <taxon>Ixodida</taxon>
        <taxon>Ixodoidea</taxon>
        <taxon>Ixodidae</taxon>
        <taxon>Rhipicephalinae</taxon>
        <taxon>Rhipicephalus</taxon>
        <taxon>Boophilus</taxon>
    </lineage>
</organism>
<accession>A0A9J6EKC7</accession>
<protein>
    <submittedName>
        <fullName evidence="1">Uncharacterized protein</fullName>
    </submittedName>
</protein>
<evidence type="ECO:0000313" key="2">
    <source>
        <dbReference type="Proteomes" id="UP000821866"/>
    </source>
</evidence>
<dbReference type="AlphaFoldDB" id="A0A9J6EKC7"/>
<sequence length="174" mass="19689">MRMTFRIGLAGHSVMLGFHYTRLMGLLAASFETSVRRHAGRQVVTNYIGNAYMRSFTRTCTVFNPEFKMLHFKDLCHLMNNALEGGIRISSFNVVHNFVVHFPAMLNSSRELSRFVSQLTRHAAERWGGFRGRTWRASADPAIDSQLRHAAWPENYAALRTPPPLRGLHAGEAG</sequence>
<gene>
    <name evidence="1" type="ORF">HPB51_025716</name>
</gene>
<reference evidence="1" key="1">
    <citation type="journal article" date="2020" name="Cell">
        <title>Large-Scale Comparative Analyses of Tick Genomes Elucidate Their Genetic Diversity and Vector Capacities.</title>
        <authorList>
            <consortium name="Tick Genome and Microbiome Consortium (TIGMIC)"/>
            <person name="Jia N."/>
            <person name="Wang J."/>
            <person name="Shi W."/>
            <person name="Du L."/>
            <person name="Sun Y."/>
            <person name="Zhan W."/>
            <person name="Jiang J.F."/>
            <person name="Wang Q."/>
            <person name="Zhang B."/>
            <person name="Ji P."/>
            <person name="Bell-Sakyi L."/>
            <person name="Cui X.M."/>
            <person name="Yuan T.T."/>
            <person name="Jiang B.G."/>
            <person name="Yang W.F."/>
            <person name="Lam T.T."/>
            <person name="Chang Q.C."/>
            <person name="Ding S.J."/>
            <person name="Wang X.J."/>
            <person name="Zhu J.G."/>
            <person name="Ruan X.D."/>
            <person name="Zhao L."/>
            <person name="Wei J.T."/>
            <person name="Ye R.Z."/>
            <person name="Que T.C."/>
            <person name="Du C.H."/>
            <person name="Zhou Y.H."/>
            <person name="Cheng J.X."/>
            <person name="Dai P.F."/>
            <person name="Guo W.B."/>
            <person name="Han X.H."/>
            <person name="Huang E.J."/>
            <person name="Li L.F."/>
            <person name="Wei W."/>
            <person name="Gao Y.C."/>
            <person name="Liu J.Z."/>
            <person name="Shao H.Z."/>
            <person name="Wang X."/>
            <person name="Wang C.C."/>
            <person name="Yang T.C."/>
            <person name="Huo Q.B."/>
            <person name="Li W."/>
            <person name="Chen H.Y."/>
            <person name="Chen S.E."/>
            <person name="Zhou L.G."/>
            <person name="Ni X.B."/>
            <person name="Tian J.H."/>
            <person name="Sheng Y."/>
            <person name="Liu T."/>
            <person name="Pan Y.S."/>
            <person name="Xia L.Y."/>
            <person name="Li J."/>
            <person name="Zhao F."/>
            <person name="Cao W.C."/>
        </authorList>
    </citation>
    <scope>NUCLEOTIDE SEQUENCE</scope>
    <source>
        <strain evidence="1">Rmic-2018</strain>
    </source>
</reference>
<reference evidence="1" key="2">
    <citation type="submission" date="2021-09" db="EMBL/GenBank/DDBJ databases">
        <authorList>
            <person name="Jia N."/>
            <person name="Wang J."/>
            <person name="Shi W."/>
            <person name="Du L."/>
            <person name="Sun Y."/>
            <person name="Zhan W."/>
            <person name="Jiang J."/>
            <person name="Wang Q."/>
            <person name="Zhang B."/>
            <person name="Ji P."/>
            <person name="Sakyi L.B."/>
            <person name="Cui X."/>
            <person name="Yuan T."/>
            <person name="Jiang B."/>
            <person name="Yang W."/>
            <person name="Lam T.T.-Y."/>
            <person name="Chang Q."/>
            <person name="Ding S."/>
            <person name="Wang X."/>
            <person name="Zhu J."/>
            <person name="Ruan X."/>
            <person name="Zhao L."/>
            <person name="Wei J."/>
            <person name="Que T."/>
            <person name="Du C."/>
            <person name="Cheng J."/>
            <person name="Dai P."/>
            <person name="Han X."/>
            <person name="Huang E."/>
            <person name="Gao Y."/>
            <person name="Liu J."/>
            <person name="Shao H."/>
            <person name="Ye R."/>
            <person name="Li L."/>
            <person name="Wei W."/>
            <person name="Wang X."/>
            <person name="Wang C."/>
            <person name="Huo Q."/>
            <person name="Li W."/>
            <person name="Guo W."/>
            <person name="Chen H."/>
            <person name="Chen S."/>
            <person name="Zhou L."/>
            <person name="Zhou L."/>
            <person name="Ni X."/>
            <person name="Tian J."/>
            <person name="Zhou Y."/>
            <person name="Sheng Y."/>
            <person name="Liu T."/>
            <person name="Pan Y."/>
            <person name="Xia L."/>
            <person name="Li J."/>
            <person name="Zhao F."/>
            <person name="Cao W."/>
        </authorList>
    </citation>
    <scope>NUCLEOTIDE SEQUENCE</scope>
    <source>
        <strain evidence="1">Rmic-2018</strain>
        <tissue evidence="1">Larvae</tissue>
    </source>
</reference>